<keyword evidence="3" id="KW-1185">Reference proteome</keyword>
<protein>
    <recommendedName>
        <fullName evidence="1">Protein-PII uridylyltransferase N-terminal domain-containing protein</fullName>
    </recommendedName>
</protein>
<dbReference type="PANTHER" id="PTHR19959:SF119">
    <property type="entry name" value="FUNGAL LIPASE-LIKE DOMAIN-CONTAINING PROTEIN"/>
    <property type="match status" value="1"/>
</dbReference>
<proteinExistence type="predicted"/>
<dbReference type="EMBL" id="VXIV02000049">
    <property type="protein sequence ID" value="KAF6041422.1"/>
    <property type="molecule type" value="Genomic_DNA"/>
</dbReference>
<sequence>MAIFERDKFIEDFKADYYKYGPEDIHQQYKHICSLAEEYTLRAKKQERETPNRWILYLKAHALWNSSLQRCQKHEISQIQEKIFNLECDWYDGNHPLKNVDELTKVTERCKSELNSMRRSCHVRFKECGKLIEQMEMGDMFSQQNELCANSFVENVKCQSEHCTSEMIKFAKSICETSENLLGNAPCRYAIIALGSIARSEATPYSDLEYAFLIEPNCDKSYFLRLAVDTYFRISNLGETPLKYYYIEELYDNYRSTSDEAKEKLWFVDKGPSGFKIDGLLPKAGNIPTGNGLSENTLILTVNELMDRYISSVNQTDVTEVAGLSDLLFSTVLIHSHDEEKGGSALLEDFKTQKHDFETNFIELKIQRHQLEEIRMKRLIMDIESYDYCPGNINEDMRNLKVKADIFRYPTIMAHNIRIALNMGKCDTAWEVFEQLHSNKKWLSKENLAAMQFVLMSAIWIRTSAYLQSGTQKEELSFHPQHVIEKTDDRFFVPVRLYIAMASRLVPIKQSILMFVGNGTEEINLKRSMGDLFKSITIDKADWVLRCRLHYICGDYEGGLKHVQSVLNAQVPDNPTCLVHRFQDSSEDMVYIVAHLLFQNGEFAKAVHYLDWLIDKMNESSREKFVHRAYLYAVKGQCLVTLGKYEESKRIFDDAADLMKEAFDVTSKEVLFLKINYIVSQKPKFLTPQEIELCLAVCAQIRFIADSVRYHQGRYHKTLKSFGNLKMSYSIVKQLLFDNKEDSLVIVDFEISIGLYYLQLAKYDEAKNHLAKASSLYNRIFGVTVATVDRAAIHVHQGMVELKHANYSEARNYAFTAIDILEKCGQKSVHNLLSCHQLLAEVYLATGNFEKSAEQLAVCKTLIHQSSTSGYVLTHSVIHLVDAELSYQKALNAKNDIKANQLVNSKLLVEEVIESLKKTVHFKVSDSHPDMAAAFRLLGQISLALGEIIVARQHAEKALRGFLTAYGEDTNHIDTLRTFLVLSEISLQQNQLPNAQYHVGNALSGLQEFFGYVSKHPLLAEAWHIQSQIELKVGDDRNALEHSAMSIYMVEQTFGWNSKHPALLKTATHFLTVFLIIYFKVNNISQTL</sequence>
<evidence type="ECO:0000313" key="2">
    <source>
        <dbReference type="EMBL" id="KAF6041422.1"/>
    </source>
</evidence>
<reference evidence="2" key="1">
    <citation type="submission" date="2020-06" db="EMBL/GenBank/DDBJ databases">
        <title>Draft genome of Bugula neritina, a colonial animal packing powerful symbionts and potential medicines.</title>
        <authorList>
            <person name="Rayko M."/>
        </authorList>
    </citation>
    <scope>NUCLEOTIDE SEQUENCE [LARGE SCALE GENOMIC DNA]</scope>
    <source>
        <strain evidence="2">Kwan_BN1</strain>
    </source>
</reference>
<dbReference type="SMART" id="SM00028">
    <property type="entry name" value="TPR"/>
    <property type="match status" value="4"/>
</dbReference>
<name>A0A7J7KTB0_BUGNE</name>
<dbReference type="AlphaFoldDB" id="A0A7J7KTB0"/>
<evidence type="ECO:0000259" key="1">
    <source>
        <dbReference type="Pfam" id="PF03445"/>
    </source>
</evidence>
<dbReference type="Pfam" id="PF03445">
    <property type="entry name" value="DUF294"/>
    <property type="match status" value="1"/>
</dbReference>
<dbReference type="InterPro" id="IPR005105">
    <property type="entry name" value="GlnD_Uridyltrans_N"/>
</dbReference>
<dbReference type="SUPFAM" id="SSF48452">
    <property type="entry name" value="TPR-like"/>
    <property type="match status" value="2"/>
</dbReference>
<dbReference type="PANTHER" id="PTHR19959">
    <property type="entry name" value="KINESIN LIGHT CHAIN"/>
    <property type="match status" value="1"/>
</dbReference>
<evidence type="ECO:0000313" key="3">
    <source>
        <dbReference type="Proteomes" id="UP000593567"/>
    </source>
</evidence>
<dbReference type="InterPro" id="IPR019734">
    <property type="entry name" value="TPR_rpt"/>
</dbReference>
<dbReference type="Gene3D" id="1.25.40.10">
    <property type="entry name" value="Tetratricopeptide repeat domain"/>
    <property type="match status" value="3"/>
</dbReference>
<dbReference type="GO" id="GO:0008773">
    <property type="term" value="F:[protein-PII] uridylyltransferase activity"/>
    <property type="evidence" value="ECO:0007669"/>
    <property type="project" value="InterPro"/>
</dbReference>
<feature type="domain" description="Protein-PII uridylyltransferase N-terminal" evidence="1">
    <location>
        <begin position="169"/>
        <end position="228"/>
    </location>
</feature>
<accession>A0A7J7KTB0</accession>
<gene>
    <name evidence="2" type="ORF">EB796_000269</name>
</gene>
<dbReference type="OrthoDB" id="3038309at2759"/>
<dbReference type="InterPro" id="IPR011990">
    <property type="entry name" value="TPR-like_helical_dom_sf"/>
</dbReference>
<comment type="caution">
    <text evidence="2">The sequence shown here is derived from an EMBL/GenBank/DDBJ whole genome shotgun (WGS) entry which is preliminary data.</text>
</comment>
<dbReference type="Proteomes" id="UP000593567">
    <property type="component" value="Unassembled WGS sequence"/>
</dbReference>
<organism evidence="2 3">
    <name type="scientific">Bugula neritina</name>
    <name type="common">Brown bryozoan</name>
    <name type="synonym">Sertularia neritina</name>
    <dbReference type="NCBI Taxonomy" id="10212"/>
    <lineage>
        <taxon>Eukaryota</taxon>
        <taxon>Metazoa</taxon>
        <taxon>Spiralia</taxon>
        <taxon>Lophotrochozoa</taxon>
        <taxon>Bryozoa</taxon>
        <taxon>Gymnolaemata</taxon>
        <taxon>Cheilostomatida</taxon>
        <taxon>Flustrina</taxon>
        <taxon>Buguloidea</taxon>
        <taxon>Bugulidae</taxon>
        <taxon>Bugula</taxon>
    </lineage>
</organism>